<organism evidence="2">
    <name type="scientific">Craspedostauros australis</name>
    <dbReference type="NCBI Taxonomy" id="1486917"/>
    <lineage>
        <taxon>Eukaryota</taxon>
        <taxon>Sar</taxon>
        <taxon>Stramenopiles</taxon>
        <taxon>Ochrophyta</taxon>
        <taxon>Bacillariophyta</taxon>
        <taxon>Bacillariophyceae</taxon>
        <taxon>Bacillariophycidae</taxon>
        <taxon>Naviculales</taxon>
        <taxon>Naviculaceae</taxon>
        <taxon>Craspedostauros</taxon>
    </lineage>
</organism>
<name>A0A7R9ZIU7_9STRA</name>
<evidence type="ECO:0000313" key="2">
    <source>
        <dbReference type="EMBL" id="CAD8330264.1"/>
    </source>
</evidence>
<feature type="region of interest" description="Disordered" evidence="1">
    <location>
        <begin position="134"/>
        <end position="165"/>
    </location>
</feature>
<reference evidence="2" key="1">
    <citation type="submission" date="2021-01" db="EMBL/GenBank/DDBJ databases">
        <authorList>
            <person name="Corre E."/>
            <person name="Pelletier E."/>
            <person name="Niang G."/>
            <person name="Scheremetjew M."/>
            <person name="Finn R."/>
            <person name="Kale V."/>
            <person name="Holt S."/>
            <person name="Cochrane G."/>
            <person name="Meng A."/>
            <person name="Brown T."/>
            <person name="Cohen L."/>
        </authorList>
    </citation>
    <scope>NUCLEOTIDE SEQUENCE</scope>
    <source>
        <strain evidence="2">CCMP3328</strain>
    </source>
</reference>
<proteinExistence type="predicted"/>
<evidence type="ECO:0000256" key="1">
    <source>
        <dbReference type="SAM" id="MobiDB-lite"/>
    </source>
</evidence>
<protein>
    <submittedName>
        <fullName evidence="2">Uncharacterized protein</fullName>
    </submittedName>
</protein>
<dbReference type="AlphaFoldDB" id="A0A7R9ZIU7"/>
<dbReference type="EMBL" id="HBEF01003738">
    <property type="protein sequence ID" value="CAD8330264.1"/>
    <property type="molecule type" value="Transcribed_RNA"/>
</dbReference>
<sequence>MAQSQDSSMTMSELFPELDTQVAIRFQKAGNKTQRRFSDAKKWKECQSSWTMALWEESSLEGRIKGNVRQVALSMVSRSPNDKQHLEASMKKLEADQRLQKQKRAFMEAHHCSTWDECQTMLLKLYVLPAEEREESMREAALHSTRNATPTAREVKPQRSSNPFD</sequence>
<gene>
    <name evidence="2" type="ORF">CAUS1442_LOCUS2362</name>
</gene>
<accession>A0A7R9ZIU7</accession>